<evidence type="ECO:0000313" key="1">
    <source>
        <dbReference type="EMBL" id="MET3772442.1"/>
    </source>
</evidence>
<evidence type="ECO:0000313" key="2">
    <source>
        <dbReference type="Proteomes" id="UP001549207"/>
    </source>
</evidence>
<dbReference type="Proteomes" id="UP001549207">
    <property type="component" value="Unassembled WGS sequence"/>
</dbReference>
<name>A0ACC6TFB7_9MICC</name>
<keyword evidence="2" id="KW-1185">Reference proteome</keyword>
<gene>
    <name evidence="1" type="ORF">ABIC98_002087</name>
</gene>
<reference evidence="1" key="1">
    <citation type="submission" date="2024-06" db="EMBL/GenBank/DDBJ databases">
        <title>Genomic Encyclopedia of Type Strains, Phase IV (KMG-IV): sequencing the most valuable type-strain genomes for metagenomic binning, comparative biology and taxonomic classification.</title>
        <authorList>
            <person name="Goeker M."/>
        </authorList>
    </citation>
    <scope>NUCLEOTIDE SEQUENCE</scope>
    <source>
        <strain evidence="1">SJCon</strain>
    </source>
</reference>
<keyword evidence="1" id="KW-0560">Oxidoreductase</keyword>
<protein>
    <submittedName>
        <fullName evidence="1">Menaquinone-dependent protoporphyrinogen oxidase</fullName>
        <ecNumber evidence="1">1.3.5.3</ecNumber>
    </submittedName>
</protein>
<sequence length="183" mass="20339">MAHIVIPYGTSEGQTARIAEFIADVLRAHGHDVEPVDLKHSDHLLAGKYDAAIVGASIHMGKHEEYVRDFVLKNREALEGIPSALFSVSLAAHGDMENAEQYVAQFEEETGWHPARVALFSGALLYTQYGFLKRMVMKKIAQDKGGLDTDTSRDYIYTEWDGVRRFAEDFAAGLEPKAVQSNL</sequence>
<comment type="caution">
    <text evidence="1">The sequence shown here is derived from an EMBL/GenBank/DDBJ whole genome shotgun (WGS) entry which is preliminary data.</text>
</comment>
<organism evidence="1 2">
    <name type="scientific">Arthrobacter nitrophenolicus</name>
    <dbReference type="NCBI Taxonomy" id="683150"/>
    <lineage>
        <taxon>Bacteria</taxon>
        <taxon>Bacillati</taxon>
        <taxon>Actinomycetota</taxon>
        <taxon>Actinomycetes</taxon>
        <taxon>Micrococcales</taxon>
        <taxon>Micrococcaceae</taxon>
        <taxon>Arthrobacter</taxon>
    </lineage>
</organism>
<proteinExistence type="predicted"/>
<accession>A0ACC6TFB7</accession>
<dbReference type="EMBL" id="JBEPNJ010000006">
    <property type="protein sequence ID" value="MET3772442.1"/>
    <property type="molecule type" value="Genomic_DNA"/>
</dbReference>
<dbReference type="EC" id="1.3.5.3" evidence="1"/>